<protein>
    <recommendedName>
        <fullName evidence="1">DUF11 domain-containing protein</fullName>
    </recommendedName>
</protein>
<dbReference type="Proteomes" id="UP000049495">
    <property type="component" value="Unassembled WGS sequence"/>
</dbReference>
<gene>
    <name evidence="2" type="ORF">VCR5J5_210004</name>
</gene>
<evidence type="ECO:0000313" key="2">
    <source>
        <dbReference type="EMBL" id="CDT26177.1"/>
    </source>
</evidence>
<dbReference type="NCBIfam" id="TIGR01451">
    <property type="entry name" value="B_ant_repeat"/>
    <property type="match status" value="4"/>
</dbReference>
<comment type="caution">
    <text evidence="2">The sequence shown here is derived from an EMBL/GenBank/DDBJ whole genome shotgun (WGS) entry which is preliminary data.</text>
</comment>
<evidence type="ECO:0000259" key="1">
    <source>
        <dbReference type="Pfam" id="PF01345"/>
    </source>
</evidence>
<dbReference type="InterPro" id="IPR047589">
    <property type="entry name" value="DUF11_rpt"/>
</dbReference>
<dbReference type="Pfam" id="PF01345">
    <property type="entry name" value="DUF11"/>
    <property type="match status" value="2"/>
</dbReference>
<evidence type="ECO:0000313" key="3">
    <source>
        <dbReference type="Proteomes" id="UP000049495"/>
    </source>
</evidence>
<dbReference type="InterPro" id="IPR051172">
    <property type="entry name" value="Chlamydia_OmcB"/>
</dbReference>
<dbReference type="EMBL" id="CCJV01000080">
    <property type="protein sequence ID" value="CDT26177.1"/>
    <property type="molecule type" value="Genomic_DNA"/>
</dbReference>
<feature type="domain" description="DUF11" evidence="1">
    <location>
        <begin position="3144"/>
        <end position="3260"/>
    </location>
</feature>
<sequence length="3531" mass="382140">MFGLIELYVAHVPKKARCQNSDVKSMAFRLETCQSTVKCALMFRYNLAFFLSILLFPFASYADTTGLVMDLSVDSASYDNDQQVVYTLVLTNESDRSIHDFDVKDELLEILTTDDEGNEVNAFTQASIQAEATLLSSPGTYDRLGNLEATDVRITAGGSVTYTMTATVSSDAAGTIDNVASASSGPLYSVESNTESIQRGLYKHDVVVSVDKANYQLNKELTYSIKVSNTGDTVIRTLDVQDVISDIKTLDIDGVLQQAFTNNVNSAEVQGGESDAGNFSSSGDLSVTDASIDIGGSITYTIQTTVADKLVGEIVNDNITAETRDAQVTGNAITTPPTAPNLTLKHTLNQTENYLVDDEFSYTVTVTNQENSGIAYRYSVQQLLADLETDLGNDISNDKNATDTTGNPYESWTNQVITIGPNSTSELAASGVESNHSLDDVVSIYPGEEILYSVEVDVSPVSIGEIPKVIARIVDAEGTADSADVVTNPLDTQEVLNSSSSQITRNKNTTDTTYVPGISGENEVVYDIVISNKDTEFFANDVEVIDKFSCIVTEQADGTTDSAFSEWKLEVDESSGEGSNYGSFNYGAWTTNDINLKVDLAPEGFVHYKLTAKVADTSVGQIVDDGTDAGLCLGDNLGEAGSGVQMPNSKLKVQKEVDSRYYSAGGTLNYEITVENNGDGYAIDVPVYDDIALIMTKSITDEPTKAYLSWVVTAKSYGSDDLVSINSDPGFSGEISGNQSNKNILDVKAKLAPHDKIIYSIAAVVNPIADDEIRNEVTVDSVLYSDRGSYPRDYYLVLDKRVDGNNEQNAYTDTTKEVTYTISVTNPEGNGFASNINIKDEISRIEAELLHEPGETKPVFKSWTITADRDAASPWVKAVTDPGVFSDNTDLNTTAQIPPGATITYTIVGTLDRDVDSEILWGTFTNTATVTGPETNLSDTVRTYPSEPNLVVAKTAQNTDFVVGERSTFDIYIYNRGVGYANDATVKDSISALNFFDSWTVVGSTNTDKPGSRYGDIADNTDIDTDVDITPGGWVHYEVTGVVKSDYEEDQVSNRVDVYDPITDRDHSSSAQIDNSNSAYDINVSLSKTTDVVRYTPGEDLTYTIVIGNNGDTDETDLIFMDRLSEITTTLANDKDGQVEDLLDQNPFEYWSVDTGSGFGPNTTDDVEIPISIDAKDFVTVRIKAHVKDNAVSNGVADRDGGIIRNEAVLIHADNAGCTEDCEYAKRAVAENHQVHNNGTVVRTTNINRYSPGDELTYTIKYNSQDGHGYRNNVDVNELINDISVELQDGTSGNPFFDDAVGTNKFTVAVAKSDPANAGTTDGTKDGEVVDDTNIVTSIDIDAGEDVTYTVTGTVRPDAVGDIHYRDTVVIPDDYHLDFDKTTDEVVYEPAQTVTYHLVIENDGKGNAHDIPIVDNLKDITVDLVDGTTGPAYSTWTITSIATGTDSEYVDAGAGAGNVYTSTDSNLNEEADIPMGAKLEYQVVATINDKANGDIINVLTVDGDTISHDISQTVRQIDYDKNILDYYDTDGNKIPGATSYMPGGYIEYEIYIENIATAHVDDISLRDDIDQITTQYYDGTRGPAFDSWTIETSADSSGISDPDVDNSIKDNQPIDTHFDISADNFGRAVSSPFVRYVIKAKISSKAVGSFTNRAYIDEDDGNQFIAVSPPTSMSEPEITFSKKAFYDAGFSSAKTEYSQAAGESEVYYRVQIKNTGNGIEYGSHLEDTISAIQTRIAEDASSSGTDPVGQPFLSGWEVQLEKTAAAGSITDAVDFVSGNDVNIDNDIVIAPQESLTFTIHAEIREDALGEILNEASYDGSIRSANLTPLGNNISVEKRVVSINGNPFNDGDTYLPGDEVEYEFVVTNPENGWANDIQIKDTVKDIQVEVIGGTMESAFVSGDISHEISNGIDANVDTYVPSYNPNNNLNIETDIAAGEVLTFNLTGVIRDDALGTIEANRVTAENESATSETIPPQAAELDYFKTLVYTDGESAGCSVPSNDGSSCTYAPRGDVEYQVTLDNTGDSIANDVRVIDAIHTIKTEDGDDAFSDWATAIAVEPVGTYDVQGNYNGSVPLNATVDLRPGERIVFDVKGTVSTSATGTITNTAQVNGDDTNDIVLDPGRSNILIDKWTDTPTYVPGGTVNYYIDITNDDVDSGLFSIRDIISGFEVETVDGSMQTALTEWSVDYDVLYNSAPSDPNANDFSELDKLIGQSSPDIDLPAKSVKMAGRDDAGTGGGDKYTVVRIHVEGKVRDDAIGRFTNTAYLRHGLDDSKIARLREGYITPQPGQLVLTKETTPIAEPDAKYQPGQPISYKITVANTGEGYLVDQVLTDRIDTIMTEVANSPDQEQALIGNWIISDEQIDGSGDPTLNARKDVSNTNQGYSATYSIHPGDSYSFVVTNTVNDKAKGEITNVVKVVGDDGEYTADATYIPEDAQVEITKDVDKAEYLPGETLQYTVTVKNNGLGWAEGVVIEDALKSVETTIAGGDTKQAFDPASIQISAASTTGETPVPDATSGEDLNETLDIAPEDSIVFTIQVTTNALATGDITNMASVTFDGTTLDDSATSTPVLATVSIDKTVDTSSYEVTKLVNYEVTVTNSSDAFASDVQLQDIISDIEADTTADKKESAFLMWEVSFETSDDRTVVTSKTFELSEDIDVNMDVAPQSTVTFHVKALIRTTAIGDISNTATITYNGTPQDSTVIMTPKDSEFVATKTNVQTEYEPGGELEFLITIENTSNNYISDLSVVDDMSTIEVGYYDGTTGPAFVAGTTSLVVESTTVGTTTEQISPIEYSVDIAPHGTVVFRSKGTVVDTATGRIINTAQVDGGDVVSPPVNTVAAVVQAELYTDAPYYVPGDQVEYHLVVQNIGRGIAKDVALYTQFSESMGDYIDGSRNNAFDDWTLTASSEGAETQPGTFDNDKDLFTLVDIAPGGKIDYTFTLTVNEDMLTNIDVLGYYLDLTGSPTMRARSKGMLASETSMQAVADQVSALDLPPVGADLIVEKRSDKPEYTEDDDSVAYYLAVTNNGLGNAANVRLTDEISELQNSVGNKVFTDWTIEGVEVDDTGAVIQRHSFPSSKDLDTTVNLKSQKRNAYAFEVVGTLGKGLDDDITNTFTATESDGTETSDSVTTHIKKIPDNSGELELTKSALQDTAQVGDAVEYEIIVENNNESYFKNVTVEDRYPGGLKYIVDTSEIVLSGIDGEFGTEDDQVVSQEPSDTGKLMFTSLNFDPGEKLRIRYLLRVSVGATFGDYINTAVAKVDGSAVSNEDTAKVTVEPDKVFDTSSIIGKVFEDHNKDGFQADATAFDVELTANLATQGYIADSTHIIRDGKDVAVEDGAITNALEQGLDLGDLWGHSVNRTLPETSKVVIQFKTRTQQSFDFFVTTDAGSRIEFDAQGQIQFKHESDKKKGLSAENLNVTRNLYRDGEDYLWEIVIENKGIYEDGIPGVKLMTVEGIVIYTDQYGRYHVPDQWVLNKKGKNFLVKLDTDSLSTSMEVVSENPKVLRITPNKLTKFNFSVHRKDQESEQQ</sequence>
<dbReference type="PANTHER" id="PTHR34819">
    <property type="entry name" value="LARGE CYSTEINE-RICH PERIPLASMIC PROTEIN OMCB"/>
    <property type="match status" value="1"/>
</dbReference>
<dbReference type="PANTHER" id="PTHR34819:SF3">
    <property type="entry name" value="CELL SURFACE PROTEIN"/>
    <property type="match status" value="1"/>
</dbReference>
<organism evidence="2 3">
    <name type="scientific">Vibrio crassostreae</name>
    <dbReference type="NCBI Taxonomy" id="246167"/>
    <lineage>
        <taxon>Bacteria</taxon>
        <taxon>Pseudomonadati</taxon>
        <taxon>Pseudomonadota</taxon>
        <taxon>Gammaproteobacteria</taxon>
        <taxon>Vibrionales</taxon>
        <taxon>Vibrionaceae</taxon>
        <taxon>Vibrio</taxon>
    </lineage>
</organism>
<feature type="domain" description="DUF11" evidence="1">
    <location>
        <begin position="2439"/>
        <end position="2569"/>
    </location>
</feature>
<reference evidence="3" key="1">
    <citation type="submission" date="2014-06" db="EMBL/GenBank/DDBJ databases">
        <authorList>
            <person name="Le Roux Frederique"/>
        </authorList>
    </citation>
    <scope>NUCLEOTIDE SEQUENCE [LARGE SCALE GENOMIC DNA]</scope>
    <source>
        <strain evidence="3">J5-5</strain>
    </source>
</reference>
<name>A0A822MYX7_9VIBR</name>
<proteinExistence type="predicted"/>
<accession>A0A822MYX7</accession>
<dbReference type="InterPro" id="IPR001434">
    <property type="entry name" value="OmcB-like_DUF11"/>
</dbReference>